<accession>A0ABU5MZD1</accession>
<organism evidence="2 3">
    <name type="scientific">Pontiella agarivorans</name>
    <dbReference type="NCBI Taxonomy" id="3038953"/>
    <lineage>
        <taxon>Bacteria</taxon>
        <taxon>Pseudomonadati</taxon>
        <taxon>Kiritimatiellota</taxon>
        <taxon>Kiritimatiellia</taxon>
        <taxon>Kiritimatiellales</taxon>
        <taxon>Pontiellaceae</taxon>
        <taxon>Pontiella</taxon>
    </lineage>
</organism>
<dbReference type="PROSITE" id="PS50830">
    <property type="entry name" value="TNASE_3"/>
    <property type="match status" value="1"/>
</dbReference>
<comment type="caution">
    <text evidence="2">The sequence shown here is derived from an EMBL/GenBank/DDBJ whole genome shotgun (WGS) entry which is preliminary data.</text>
</comment>
<gene>
    <name evidence="2" type="ORF">P9H32_12970</name>
</gene>
<dbReference type="InterPro" id="IPR016071">
    <property type="entry name" value="Staphylococal_nuclease_OB-fold"/>
</dbReference>
<dbReference type="Pfam" id="PF00565">
    <property type="entry name" value="SNase"/>
    <property type="match status" value="1"/>
</dbReference>
<protein>
    <submittedName>
        <fullName evidence="2">Thermonuclease family protein</fullName>
    </submittedName>
</protein>
<reference evidence="2 3" key="1">
    <citation type="journal article" date="2024" name="Appl. Environ. Microbiol.">
        <title>Pontiella agarivorans sp. nov., a novel marine anaerobic bacterium capable of degrading macroalgal polysaccharides and fixing nitrogen.</title>
        <authorList>
            <person name="Liu N."/>
            <person name="Kivenson V."/>
            <person name="Peng X."/>
            <person name="Cui Z."/>
            <person name="Lankiewicz T.S."/>
            <person name="Gosselin K.M."/>
            <person name="English C.J."/>
            <person name="Blair E.M."/>
            <person name="O'Malley M.A."/>
            <person name="Valentine D.L."/>
        </authorList>
    </citation>
    <scope>NUCLEOTIDE SEQUENCE [LARGE SCALE GENOMIC DNA]</scope>
    <source>
        <strain evidence="2 3">NLcol2</strain>
    </source>
</reference>
<dbReference type="RefSeq" id="WP_322609328.1">
    <property type="nucleotide sequence ID" value="NZ_JARVCO010000012.1"/>
</dbReference>
<evidence type="ECO:0000313" key="2">
    <source>
        <dbReference type="EMBL" id="MDZ8119537.1"/>
    </source>
</evidence>
<keyword evidence="3" id="KW-1185">Reference proteome</keyword>
<dbReference type="Gene3D" id="2.40.50.90">
    <property type="match status" value="1"/>
</dbReference>
<sequence length="119" mass="13701">MKTADWLFHYKALVTAVYDGDTITVDIDLGLKIAVRGEKIRLHRINAPEVRGAEKEAGKVSRDFLRSRILGKEILIETIKDKKGKYGRYLAEIWLEENSSYININDELVETGHAEYKDY</sequence>
<feature type="domain" description="TNase-like" evidence="1">
    <location>
        <begin position="8"/>
        <end position="119"/>
    </location>
</feature>
<proteinExistence type="predicted"/>
<dbReference type="SUPFAM" id="SSF50199">
    <property type="entry name" value="Staphylococcal nuclease"/>
    <property type="match status" value="1"/>
</dbReference>
<dbReference type="SMART" id="SM00318">
    <property type="entry name" value="SNc"/>
    <property type="match status" value="1"/>
</dbReference>
<evidence type="ECO:0000259" key="1">
    <source>
        <dbReference type="PROSITE" id="PS50830"/>
    </source>
</evidence>
<name>A0ABU5MZD1_9BACT</name>
<dbReference type="InterPro" id="IPR035437">
    <property type="entry name" value="SNase_OB-fold_sf"/>
</dbReference>
<dbReference type="Proteomes" id="UP001290861">
    <property type="component" value="Unassembled WGS sequence"/>
</dbReference>
<evidence type="ECO:0000313" key="3">
    <source>
        <dbReference type="Proteomes" id="UP001290861"/>
    </source>
</evidence>
<dbReference type="EMBL" id="JARVCO010000012">
    <property type="protein sequence ID" value="MDZ8119537.1"/>
    <property type="molecule type" value="Genomic_DNA"/>
</dbReference>